<keyword evidence="1" id="KW-0175">Coiled coil</keyword>
<keyword evidence="2" id="KW-0472">Membrane</keyword>
<feature type="transmembrane region" description="Helical" evidence="2">
    <location>
        <begin position="63"/>
        <end position="82"/>
    </location>
</feature>
<evidence type="ECO:0000313" key="3">
    <source>
        <dbReference type="EnsemblPlants" id="OB0037G10250.1"/>
    </source>
</evidence>
<name>J3KTZ2_ORYBR</name>
<evidence type="ECO:0000256" key="2">
    <source>
        <dbReference type="SAM" id="Phobius"/>
    </source>
</evidence>
<dbReference type="HOGENOM" id="CLU_651129_0_0_1"/>
<feature type="transmembrane region" description="Helical" evidence="2">
    <location>
        <begin position="94"/>
        <end position="116"/>
    </location>
</feature>
<protein>
    <submittedName>
        <fullName evidence="3">Uncharacterized protein</fullName>
    </submittedName>
</protein>
<dbReference type="Gramene" id="OB0037G10250.1">
    <property type="protein sequence ID" value="OB0037G10250.1"/>
    <property type="gene ID" value="OB0037G10250"/>
</dbReference>
<accession>J3KTZ2</accession>
<dbReference type="EnsemblPlants" id="OB0037G10250.1">
    <property type="protein sequence ID" value="OB0037G10250.1"/>
    <property type="gene ID" value="OB0037G10250"/>
</dbReference>
<dbReference type="AlphaFoldDB" id="J3KTZ2"/>
<sequence>MARGRRSLDENTISYLWFMGEGDETSTVEICWVPDIEEAKKNKCQLTRTPYGRRFAHKGINGYLAFLFKLIVVQGPSVGLNVSLSRYDLFHEHLFLASGTGRLGILNSLALVLSFVSHWKLHPIEDDLYDNMFFIVLGIFPYFLPTCQSFQISLAVIFGSDNSNGVNGFVLCTNDEAMSQFLEQCGGYLTELCLNNVEKGQTMVGATRIWHQGYIYPFTCPVCDKTIENEFEVWLTAPIQNKRDSRGPQVWFVLSIVQKTICRKELHIQLFFLLLAGIREREDYVRIAQDGGLQQVFLGWLLYVAELNSLYHPGISVFLIVVYSNYMLYLGKAELSCSGQSFSLAFLCKLAKCRSRLDVSSKAVKQKEQTLNNLKALNAELEKDVECVRQRETTEKGNSPFWILKGMKSILARRCGTVKQEI</sequence>
<evidence type="ECO:0000256" key="1">
    <source>
        <dbReference type="SAM" id="Coils"/>
    </source>
</evidence>
<proteinExistence type="predicted"/>
<dbReference type="Proteomes" id="UP000006038">
    <property type="component" value="Unassembled WGS sequence"/>
</dbReference>
<dbReference type="STRING" id="4533.J3KTZ2"/>
<feature type="transmembrane region" description="Helical" evidence="2">
    <location>
        <begin position="128"/>
        <end position="144"/>
    </location>
</feature>
<dbReference type="PANTHER" id="PTHR35759">
    <property type="entry name" value="BNAA09G03860D PROTEIN"/>
    <property type="match status" value="1"/>
</dbReference>
<dbReference type="PANTHER" id="PTHR35759:SF1">
    <property type="entry name" value="OS07G0673000 PROTEIN"/>
    <property type="match status" value="1"/>
</dbReference>
<evidence type="ECO:0000313" key="4">
    <source>
        <dbReference type="Proteomes" id="UP000006038"/>
    </source>
</evidence>
<reference evidence="3" key="1">
    <citation type="submission" date="2015-06" db="UniProtKB">
        <authorList>
            <consortium name="EnsemblPlants"/>
        </authorList>
    </citation>
    <scope>IDENTIFICATION</scope>
</reference>
<feature type="coiled-coil region" evidence="1">
    <location>
        <begin position="360"/>
        <end position="391"/>
    </location>
</feature>
<keyword evidence="2" id="KW-0812">Transmembrane</keyword>
<keyword evidence="4" id="KW-1185">Reference proteome</keyword>
<dbReference type="eggNOG" id="ENOG502QQRP">
    <property type="taxonomic scope" value="Eukaryota"/>
</dbReference>
<organism evidence="3">
    <name type="scientific">Oryza brachyantha</name>
    <name type="common">malo sina</name>
    <dbReference type="NCBI Taxonomy" id="4533"/>
    <lineage>
        <taxon>Eukaryota</taxon>
        <taxon>Viridiplantae</taxon>
        <taxon>Streptophyta</taxon>
        <taxon>Embryophyta</taxon>
        <taxon>Tracheophyta</taxon>
        <taxon>Spermatophyta</taxon>
        <taxon>Magnoliopsida</taxon>
        <taxon>Liliopsida</taxon>
        <taxon>Poales</taxon>
        <taxon>Poaceae</taxon>
        <taxon>BOP clade</taxon>
        <taxon>Oryzoideae</taxon>
        <taxon>Oryzeae</taxon>
        <taxon>Oryzinae</taxon>
        <taxon>Oryza</taxon>
    </lineage>
</organism>
<keyword evidence="2" id="KW-1133">Transmembrane helix</keyword>